<dbReference type="EMBL" id="JBHSVR010000001">
    <property type="protein sequence ID" value="MFC6635329.1"/>
    <property type="molecule type" value="Genomic_DNA"/>
</dbReference>
<dbReference type="RefSeq" id="WP_377516662.1">
    <property type="nucleotide sequence ID" value="NZ_JBHSVR010000001.1"/>
</dbReference>
<keyword evidence="2" id="KW-1185">Reference proteome</keyword>
<proteinExistence type="predicted"/>
<evidence type="ECO:0000313" key="1">
    <source>
        <dbReference type="EMBL" id="MFC6635329.1"/>
    </source>
</evidence>
<accession>A0ABW1YRJ2</accession>
<sequence>MSLEEWRHVSIQQIGGSIRYSIGVQATPSVSALAFDPELQLDIADAFQNTNKI</sequence>
<evidence type="ECO:0000313" key="2">
    <source>
        <dbReference type="Proteomes" id="UP001596425"/>
    </source>
</evidence>
<protein>
    <submittedName>
        <fullName evidence="1">Uncharacterized protein</fullName>
    </submittedName>
</protein>
<comment type="caution">
    <text evidence="1">The sequence shown here is derived from an EMBL/GenBank/DDBJ whole genome shotgun (WGS) entry which is preliminary data.</text>
</comment>
<reference evidence="2" key="1">
    <citation type="journal article" date="2019" name="Int. J. Syst. Evol. Microbiol.">
        <title>The Global Catalogue of Microorganisms (GCM) 10K type strain sequencing project: providing services to taxonomists for standard genome sequencing and annotation.</title>
        <authorList>
            <consortium name="The Broad Institute Genomics Platform"/>
            <consortium name="The Broad Institute Genome Sequencing Center for Infectious Disease"/>
            <person name="Wu L."/>
            <person name="Ma J."/>
        </authorList>
    </citation>
    <scope>NUCLEOTIDE SEQUENCE [LARGE SCALE GENOMIC DNA]</scope>
    <source>
        <strain evidence="2">CGMCC 1.13718</strain>
    </source>
</reference>
<dbReference type="Proteomes" id="UP001596425">
    <property type="component" value="Unassembled WGS sequence"/>
</dbReference>
<gene>
    <name evidence="1" type="ORF">ACFQBM_18805</name>
</gene>
<name>A0ABW1YRJ2_9GAMM</name>
<organism evidence="1 2">
    <name type="scientific">Microbulbifer taiwanensis</name>
    <dbReference type="NCBI Taxonomy" id="986746"/>
    <lineage>
        <taxon>Bacteria</taxon>
        <taxon>Pseudomonadati</taxon>
        <taxon>Pseudomonadota</taxon>
        <taxon>Gammaproteobacteria</taxon>
        <taxon>Cellvibrionales</taxon>
        <taxon>Microbulbiferaceae</taxon>
        <taxon>Microbulbifer</taxon>
    </lineage>
</organism>